<reference evidence="1 2" key="1">
    <citation type="journal article" date="2020" name="BMC Genomics">
        <title>Intraspecific diversification of the crop wild relative Brassica cretica Lam. using demographic model selection.</title>
        <authorList>
            <person name="Kioukis A."/>
            <person name="Michalopoulou V.A."/>
            <person name="Briers L."/>
            <person name="Pirintsos S."/>
            <person name="Studholme D.J."/>
            <person name="Pavlidis P."/>
            <person name="Sarris P.F."/>
        </authorList>
    </citation>
    <scope>NUCLEOTIDE SEQUENCE [LARGE SCALE GENOMIC DNA]</scope>
    <source>
        <strain evidence="2">cv. PFS-1207/04</strain>
    </source>
</reference>
<proteinExistence type="predicted"/>
<evidence type="ECO:0000313" key="2">
    <source>
        <dbReference type="Proteomes" id="UP000266723"/>
    </source>
</evidence>
<protein>
    <submittedName>
        <fullName evidence="1">Uncharacterized protein</fullName>
    </submittedName>
</protein>
<dbReference type="EMBL" id="QGKV02001556">
    <property type="protein sequence ID" value="KAF3516761.1"/>
    <property type="molecule type" value="Genomic_DNA"/>
</dbReference>
<comment type="caution">
    <text evidence="1">The sequence shown here is derived from an EMBL/GenBank/DDBJ whole genome shotgun (WGS) entry which is preliminary data.</text>
</comment>
<evidence type="ECO:0000313" key="1">
    <source>
        <dbReference type="EMBL" id="KAF3516761.1"/>
    </source>
</evidence>
<accession>A0ABQ7ARQ6</accession>
<gene>
    <name evidence="1" type="ORF">DY000_02062804</name>
</gene>
<organism evidence="1 2">
    <name type="scientific">Brassica cretica</name>
    <name type="common">Mustard</name>
    <dbReference type="NCBI Taxonomy" id="69181"/>
    <lineage>
        <taxon>Eukaryota</taxon>
        <taxon>Viridiplantae</taxon>
        <taxon>Streptophyta</taxon>
        <taxon>Embryophyta</taxon>
        <taxon>Tracheophyta</taxon>
        <taxon>Spermatophyta</taxon>
        <taxon>Magnoliopsida</taxon>
        <taxon>eudicotyledons</taxon>
        <taxon>Gunneridae</taxon>
        <taxon>Pentapetalae</taxon>
        <taxon>rosids</taxon>
        <taxon>malvids</taxon>
        <taxon>Brassicales</taxon>
        <taxon>Brassicaceae</taxon>
        <taxon>Brassiceae</taxon>
        <taxon>Brassica</taxon>
    </lineage>
</organism>
<keyword evidence="2" id="KW-1185">Reference proteome</keyword>
<dbReference type="Proteomes" id="UP000266723">
    <property type="component" value="Unassembled WGS sequence"/>
</dbReference>
<sequence>MKAIVISSQERQRPKSCIGTIESIVMSVTRRKVGNQIEITEFTRLWSVLFFLEEDMQKKLL</sequence>
<name>A0ABQ7ARQ6_BRACR</name>